<evidence type="ECO:0000313" key="2">
    <source>
        <dbReference type="Proteomes" id="UP000255070"/>
    </source>
</evidence>
<dbReference type="RefSeq" id="WP_115597195.1">
    <property type="nucleotide sequence ID" value="NZ_BBJZ01000003.1"/>
</dbReference>
<sequence>MHPIELDPKLGPVVFLGGINAMPMMYALELRKKGIEVLYFVDCPESDTLSRPENHFQDIRYPYPNWIVEWVLPTQIVLPLFPRCFAYFTKQRIFKKTKKPPQAIFLNGFFCSLAPYFMQGVPKIFLPGGSDLDSWADVERADNLGESFSNRSIFKYIPKIISKKIIKKIVKRQFFGASKCSKVVYFPKGFNEAGDKVLSRLEDENVEVLGRYDVSFEPLKYERRGVVNENNNMVIFSGVRFIFKTFPDGNMEYSKGNNIIIEGLAQYYQRNKNIEVHFVEKGEDVSEAKKMCTELGLTDVVIWHKEMKFTELLRLYQKADVCFDQVGKHWIGAIGIYALWLGKPLISNDERAINNGLWDAEAPILSAKTALQIKEQLIRLESLELRRSISQRSMDFSEARLGPQKVLKTIFNGIS</sequence>
<keyword evidence="2" id="KW-1185">Reference proteome</keyword>
<name>A0A8B4S9V9_COMTE</name>
<dbReference type="PANTHER" id="PTHR12526:SF630">
    <property type="entry name" value="GLYCOSYLTRANSFERASE"/>
    <property type="match status" value="1"/>
</dbReference>
<dbReference type="PANTHER" id="PTHR12526">
    <property type="entry name" value="GLYCOSYLTRANSFERASE"/>
    <property type="match status" value="1"/>
</dbReference>
<reference evidence="1 2" key="1">
    <citation type="submission" date="2018-06" db="EMBL/GenBank/DDBJ databases">
        <authorList>
            <consortium name="Pathogen Informatics"/>
            <person name="Doyle S."/>
        </authorList>
    </citation>
    <scope>NUCLEOTIDE SEQUENCE [LARGE SCALE GENOMIC DNA]</scope>
    <source>
        <strain evidence="1 2">NCTC10698</strain>
    </source>
</reference>
<accession>A0A8B4S9V9</accession>
<proteinExistence type="predicted"/>
<organism evidence="1 2">
    <name type="scientific">Comamonas testosteroni</name>
    <name type="common">Pseudomonas testosteroni</name>
    <dbReference type="NCBI Taxonomy" id="285"/>
    <lineage>
        <taxon>Bacteria</taxon>
        <taxon>Pseudomonadati</taxon>
        <taxon>Pseudomonadota</taxon>
        <taxon>Betaproteobacteria</taxon>
        <taxon>Burkholderiales</taxon>
        <taxon>Comamonadaceae</taxon>
        <taxon>Comamonas</taxon>
    </lineage>
</organism>
<dbReference type="Proteomes" id="UP000255070">
    <property type="component" value="Unassembled WGS sequence"/>
</dbReference>
<evidence type="ECO:0000313" key="1">
    <source>
        <dbReference type="EMBL" id="SUY79731.1"/>
    </source>
</evidence>
<dbReference type="EMBL" id="UFXL01000001">
    <property type="protein sequence ID" value="SUY79731.1"/>
    <property type="molecule type" value="Genomic_DNA"/>
</dbReference>
<protein>
    <recommendedName>
        <fullName evidence="3">Glycosyl transferase family 1 domain-containing protein</fullName>
    </recommendedName>
</protein>
<comment type="caution">
    <text evidence="1">The sequence shown here is derived from an EMBL/GenBank/DDBJ whole genome shotgun (WGS) entry which is preliminary data.</text>
</comment>
<evidence type="ECO:0008006" key="3">
    <source>
        <dbReference type="Google" id="ProtNLM"/>
    </source>
</evidence>
<dbReference type="SUPFAM" id="SSF53756">
    <property type="entry name" value="UDP-Glycosyltransferase/glycogen phosphorylase"/>
    <property type="match status" value="1"/>
</dbReference>
<dbReference type="AlphaFoldDB" id="A0A8B4S9V9"/>
<gene>
    <name evidence="1" type="ORF">NCTC10698_04676</name>
</gene>
<dbReference type="Gene3D" id="3.40.50.2000">
    <property type="entry name" value="Glycogen Phosphorylase B"/>
    <property type="match status" value="1"/>
</dbReference>